<proteinExistence type="predicted"/>
<keyword evidence="2" id="KW-0812">Transmembrane</keyword>
<dbReference type="AlphaFoldDB" id="A0AAN6W173"/>
<feature type="compositionally biased region" description="Polar residues" evidence="1">
    <location>
        <begin position="308"/>
        <end position="326"/>
    </location>
</feature>
<keyword evidence="3" id="KW-0732">Signal</keyword>
<comment type="caution">
    <text evidence="4">The sequence shown here is derived from an EMBL/GenBank/DDBJ whole genome shotgun (WGS) entry which is preliminary data.</text>
</comment>
<feature type="compositionally biased region" description="Low complexity" evidence="1">
    <location>
        <begin position="206"/>
        <end position="225"/>
    </location>
</feature>
<feature type="signal peptide" evidence="3">
    <location>
        <begin position="1"/>
        <end position="17"/>
    </location>
</feature>
<feature type="region of interest" description="Disordered" evidence="1">
    <location>
        <begin position="206"/>
        <end position="230"/>
    </location>
</feature>
<keyword evidence="2" id="KW-1133">Transmembrane helix</keyword>
<keyword evidence="2" id="KW-0472">Membrane</keyword>
<accession>A0AAN6W173</accession>
<dbReference type="Gene3D" id="1.20.5.510">
    <property type="entry name" value="Single helix bin"/>
    <property type="match status" value="1"/>
</dbReference>
<evidence type="ECO:0000313" key="5">
    <source>
        <dbReference type="Proteomes" id="UP001302321"/>
    </source>
</evidence>
<sequence>MRASCCILMALCHLVFAQWLGQTLDGPHNNYGYALPKVTATSSPDGVNGWSPKPTEVPFVDDGSEIELVELMRRSEYWLKAKRQTTSWLNAKTCGWFDSDASEPFVCGTSMTCSTNVDNVVGCLSSDDTGPFFTVCLDYQAVRSGLCNPSSVGPQTGCCASSTLPACIMYLWPGPKPKSMYLCHTKQGVQTMLDVPRSILDASTRSTLTTASATSSAPTDTGTDTPIPATGNDPVNAGAIAGGVVGGVACLALVAGAIAFFLIRRRNNKSNPSPNNTPSTIPVYTAVPPHDNLLPIPGATQPYPSPQLPQNQPGFLSPPGSSTLRSKTPYLANLSPPNDSRYSYQYDPSKPPPKMQQGYMYGPQQLQGSTPPPPQGQFLSELDSDGVVRGQTGNPAEMPADGSPSW</sequence>
<dbReference type="EMBL" id="MU866436">
    <property type="protein sequence ID" value="KAK4172336.1"/>
    <property type="molecule type" value="Genomic_DNA"/>
</dbReference>
<feature type="compositionally biased region" description="Low complexity" evidence="1">
    <location>
        <begin position="269"/>
        <end position="280"/>
    </location>
</feature>
<reference evidence="4" key="2">
    <citation type="submission" date="2023-05" db="EMBL/GenBank/DDBJ databases">
        <authorList>
            <consortium name="Lawrence Berkeley National Laboratory"/>
            <person name="Steindorff A."/>
            <person name="Hensen N."/>
            <person name="Bonometti L."/>
            <person name="Westerberg I."/>
            <person name="Brannstrom I.O."/>
            <person name="Guillou S."/>
            <person name="Cros-Aarteil S."/>
            <person name="Calhoun S."/>
            <person name="Haridas S."/>
            <person name="Kuo A."/>
            <person name="Mondo S."/>
            <person name="Pangilinan J."/>
            <person name="Riley R."/>
            <person name="Labutti K."/>
            <person name="Andreopoulos B."/>
            <person name="Lipzen A."/>
            <person name="Chen C."/>
            <person name="Yanf M."/>
            <person name="Daum C."/>
            <person name="Ng V."/>
            <person name="Clum A."/>
            <person name="Ohm R."/>
            <person name="Martin F."/>
            <person name="Silar P."/>
            <person name="Natvig D."/>
            <person name="Lalanne C."/>
            <person name="Gautier V."/>
            <person name="Ament-Velasquez S.L."/>
            <person name="Kruys A."/>
            <person name="Hutchinson M.I."/>
            <person name="Powell A.J."/>
            <person name="Barry K."/>
            <person name="Miller A.N."/>
            <person name="Grigoriev I.V."/>
            <person name="Debuchy R."/>
            <person name="Gladieux P."/>
            <person name="Thoren M.H."/>
            <person name="Johannesson H."/>
        </authorList>
    </citation>
    <scope>NUCLEOTIDE SEQUENCE</scope>
    <source>
        <strain evidence="4">CBS 892.96</strain>
    </source>
</reference>
<dbReference type="Proteomes" id="UP001302321">
    <property type="component" value="Unassembled WGS sequence"/>
</dbReference>
<evidence type="ECO:0000256" key="2">
    <source>
        <dbReference type="SAM" id="Phobius"/>
    </source>
</evidence>
<feature type="region of interest" description="Disordered" evidence="1">
    <location>
        <begin position="267"/>
        <end position="406"/>
    </location>
</feature>
<evidence type="ECO:0000313" key="4">
    <source>
        <dbReference type="EMBL" id="KAK4172336.1"/>
    </source>
</evidence>
<reference evidence="4" key="1">
    <citation type="journal article" date="2023" name="Mol. Phylogenet. Evol.">
        <title>Genome-scale phylogeny and comparative genomics of the fungal order Sordariales.</title>
        <authorList>
            <person name="Hensen N."/>
            <person name="Bonometti L."/>
            <person name="Westerberg I."/>
            <person name="Brannstrom I.O."/>
            <person name="Guillou S."/>
            <person name="Cros-Aarteil S."/>
            <person name="Calhoun S."/>
            <person name="Haridas S."/>
            <person name="Kuo A."/>
            <person name="Mondo S."/>
            <person name="Pangilinan J."/>
            <person name="Riley R."/>
            <person name="LaButti K."/>
            <person name="Andreopoulos B."/>
            <person name="Lipzen A."/>
            <person name="Chen C."/>
            <person name="Yan M."/>
            <person name="Daum C."/>
            <person name="Ng V."/>
            <person name="Clum A."/>
            <person name="Steindorff A."/>
            <person name="Ohm R.A."/>
            <person name="Martin F."/>
            <person name="Silar P."/>
            <person name="Natvig D.O."/>
            <person name="Lalanne C."/>
            <person name="Gautier V."/>
            <person name="Ament-Velasquez S.L."/>
            <person name="Kruys A."/>
            <person name="Hutchinson M.I."/>
            <person name="Powell A.J."/>
            <person name="Barry K."/>
            <person name="Miller A.N."/>
            <person name="Grigoriev I.V."/>
            <person name="Debuchy R."/>
            <person name="Gladieux P."/>
            <person name="Hiltunen Thoren M."/>
            <person name="Johannesson H."/>
        </authorList>
    </citation>
    <scope>NUCLEOTIDE SEQUENCE</scope>
    <source>
        <strain evidence="4">CBS 892.96</strain>
    </source>
</reference>
<name>A0AAN6W173_9PEZI</name>
<feature type="transmembrane region" description="Helical" evidence="2">
    <location>
        <begin position="239"/>
        <end position="263"/>
    </location>
</feature>
<organism evidence="4 5">
    <name type="scientific">Triangularia setosa</name>
    <dbReference type="NCBI Taxonomy" id="2587417"/>
    <lineage>
        <taxon>Eukaryota</taxon>
        <taxon>Fungi</taxon>
        <taxon>Dikarya</taxon>
        <taxon>Ascomycota</taxon>
        <taxon>Pezizomycotina</taxon>
        <taxon>Sordariomycetes</taxon>
        <taxon>Sordariomycetidae</taxon>
        <taxon>Sordariales</taxon>
        <taxon>Podosporaceae</taxon>
        <taxon>Triangularia</taxon>
    </lineage>
</organism>
<evidence type="ECO:0000256" key="3">
    <source>
        <dbReference type="SAM" id="SignalP"/>
    </source>
</evidence>
<gene>
    <name evidence="4" type="ORF">QBC36DRAFT_247755</name>
</gene>
<feature type="chain" id="PRO_5043025095" evidence="3">
    <location>
        <begin position="18"/>
        <end position="406"/>
    </location>
</feature>
<keyword evidence="5" id="KW-1185">Reference proteome</keyword>
<evidence type="ECO:0000256" key="1">
    <source>
        <dbReference type="SAM" id="MobiDB-lite"/>
    </source>
</evidence>
<protein>
    <submittedName>
        <fullName evidence="4">Uncharacterized protein</fullName>
    </submittedName>
</protein>